<sequence>MASQILAAIFSFFIPGLGQFYAGNFLRGAMIFIGFIILGAIAAGSVLSVVGSLVGGLIGIFMFLLWLWNIFDAYQLAK</sequence>
<keyword evidence="1" id="KW-1133">Transmembrane helix</keyword>
<keyword evidence="1" id="KW-0472">Membrane</keyword>
<dbReference type="AlphaFoldDB" id="A0AA96V542"/>
<gene>
    <name evidence="2" type="ORF">MsAm2_04410</name>
</gene>
<reference evidence="2 3" key="1">
    <citation type="submission" date="2023-07" db="EMBL/GenBank/DDBJ databases">
        <title>Closed genome sequence of Methanosarcinaceae archaeon Am2.</title>
        <authorList>
            <person name="Poehlein A."/>
            <person name="Protasov E."/>
            <person name="Platt K."/>
            <person name="Reeh H."/>
            <person name="Daniel R."/>
            <person name="Brune A."/>
        </authorList>
    </citation>
    <scope>NUCLEOTIDE SEQUENCE [LARGE SCALE GENOMIC DNA]</scope>
    <source>
        <strain evidence="2 3">Am2</strain>
    </source>
</reference>
<evidence type="ECO:0000256" key="1">
    <source>
        <dbReference type="SAM" id="Phobius"/>
    </source>
</evidence>
<feature type="transmembrane region" description="Helical" evidence="1">
    <location>
        <begin position="53"/>
        <end position="71"/>
    </location>
</feature>
<keyword evidence="3" id="KW-1185">Reference proteome</keyword>
<dbReference type="EMBL" id="CP131061">
    <property type="protein sequence ID" value="WNY26669.1"/>
    <property type="molecule type" value="Genomic_DNA"/>
</dbReference>
<dbReference type="Proteomes" id="UP001304970">
    <property type="component" value="Chromosome"/>
</dbReference>
<feature type="transmembrane region" description="Helical" evidence="1">
    <location>
        <begin position="28"/>
        <end position="46"/>
    </location>
</feature>
<accession>A0AA96V542</accession>
<name>A0AA96V542_9EURY</name>
<organism evidence="2 3">
    <name type="scientific">Methanolapillus ohkumae</name>
    <dbReference type="NCBI Taxonomy" id="3028298"/>
    <lineage>
        <taxon>Archaea</taxon>
        <taxon>Methanobacteriati</taxon>
        <taxon>Methanobacteriota</taxon>
        <taxon>Stenosarchaea group</taxon>
        <taxon>Methanomicrobia</taxon>
        <taxon>Methanosarcinales</taxon>
        <taxon>Methanosarcinaceae</taxon>
        <taxon>Methanolapillus</taxon>
    </lineage>
</organism>
<protein>
    <recommendedName>
        <fullName evidence="4">TM2 domain-containing protein</fullName>
    </recommendedName>
</protein>
<evidence type="ECO:0000313" key="2">
    <source>
        <dbReference type="EMBL" id="WNY26669.1"/>
    </source>
</evidence>
<evidence type="ECO:0008006" key="4">
    <source>
        <dbReference type="Google" id="ProtNLM"/>
    </source>
</evidence>
<evidence type="ECO:0000313" key="3">
    <source>
        <dbReference type="Proteomes" id="UP001304970"/>
    </source>
</evidence>
<keyword evidence="1" id="KW-0812">Transmembrane</keyword>
<proteinExistence type="predicted"/>